<keyword evidence="3" id="KW-1185">Reference proteome</keyword>
<dbReference type="Gene3D" id="1.10.3210.10">
    <property type="entry name" value="Hypothetical protein af1432"/>
    <property type="match status" value="1"/>
</dbReference>
<sequence>MEVRVEELEEGLTLNSDVLGLSGYPIIPKNTVLTDEHIEILKAFSISSVDVKGKERKNSFTKSKNQSPVSAVRTQEFEKNTNKQTNLFDLYMNGVVSYEREFKKWQSGLGIDINAVRKIILPLIKTIEFQKDKLIEILDFTTKEKYLFHHAVSVGMISSSLAQEMKLGNGTSIQVGLAGLLADCGMAKINGTLLKPDKQLFSQYNDIKQHVMHSYNMVKNINLLRTETKLSILQHHERLDGSGYPLGEKGKRIHLLSQIVGIADLFHHMVSERVHEKKQPLFKVLETIRHDLFGQFDIQVVNALLSVFARLSIGTRIQLMDQRIATVLFVNDNEKTRPIIKIEGTNEVIDMAAKRNLVIDKVL</sequence>
<dbReference type="PANTHER" id="PTHR43155">
    <property type="entry name" value="CYCLIC DI-GMP PHOSPHODIESTERASE PA4108-RELATED"/>
    <property type="match status" value="1"/>
</dbReference>
<proteinExistence type="predicted"/>
<accession>G9QJF0</accession>
<dbReference type="InterPro" id="IPR003607">
    <property type="entry name" value="HD/PDEase_dom"/>
</dbReference>
<protein>
    <recommendedName>
        <fullName evidence="1">HD-GYP domain-containing protein</fullName>
    </recommendedName>
</protein>
<name>G9QJF0_9BACI</name>
<dbReference type="PATRIC" id="fig|665952.3.peg.1112"/>
<dbReference type="HOGENOM" id="CLU_000445_92_1_9"/>
<dbReference type="Proteomes" id="UP000011747">
    <property type="component" value="Unassembled WGS sequence"/>
</dbReference>
<gene>
    <name evidence="2" type="ORF">HMPREF1015_01833</name>
</gene>
<dbReference type="EMBL" id="ACWF01000059">
    <property type="protein sequence ID" value="EHL78684.1"/>
    <property type="molecule type" value="Genomic_DNA"/>
</dbReference>
<comment type="caution">
    <text evidence="2">The sequence shown here is derived from an EMBL/GenBank/DDBJ whole genome shotgun (WGS) entry which is preliminary data.</text>
</comment>
<dbReference type="RefSeq" id="WP_003353413.1">
    <property type="nucleotide sequence ID" value="NZ_JH414747.1"/>
</dbReference>
<dbReference type="CDD" id="cd00077">
    <property type="entry name" value="HDc"/>
    <property type="match status" value="1"/>
</dbReference>
<dbReference type="SMART" id="SM00471">
    <property type="entry name" value="HDc"/>
    <property type="match status" value="1"/>
</dbReference>
<reference evidence="2 3" key="1">
    <citation type="submission" date="2011-09" db="EMBL/GenBank/DDBJ databases">
        <title>The Genome Sequence of Bacillus smithii 7_3_47FAA.</title>
        <authorList>
            <consortium name="The Broad Institute Genome Sequencing Platform"/>
            <person name="Earl A."/>
            <person name="Ward D."/>
            <person name="Feldgarden M."/>
            <person name="Gevers D."/>
            <person name="Daigneault M."/>
            <person name="Strauss J."/>
            <person name="Allen-Vercoe E."/>
            <person name="Young S.K."/>
            <person name="Zeng Q."/>
            <person name="Gargeya S."/>
            <person name="Fitzgerald M."/>
            <person name="Haas B."/>
            <person name="Abouelleil A."/>
            <person name="Alvarado L."/>
            <person name="Arachchi H.M."/>
            <person name="Berlin A."/>
            <person name="Brown A."/>
            <person name="Chapman S.B."/>
            <person name="Chen Z."/>
            <person name="Dunbar C."/>
            <person name="Freedman E."/>
            <person name="Gearin G."/>
            <person name="Goldberg J."/>
            <person name="Griggs A."/>
            <person name="Gujja S."/>
            <person name="Heiman D."/>
            <person name="Howarth C."/>
            <person name="Larson L."/>
            <person name="Lui A."/>
            <person name="MacDonald P.J.P."/>
            <person name="Montmayeur A."/>
            <person name="Murphy C."/>
            <person name="Neiman D."/>
            <person name="Pearson M."/>
            <person name="Priest M."/>
            <person name="Roberts A."/>
            <person name="Saif S."/>
            <person name="Shea T."/>
            <person name="Shenoy N."/>
            <person name="Sisk P."/>
            <person name="Stolte C."/>
            <person name="Sykes S."/>
            <person name="Wortman J."/>
            <person name="Nusbaum C."/>
            <person name="Birren B."/>
        </authorList>
    </citation>
    <scope>NUCLEOTIDE SEQUENCE [LARGE SCALE GENOMIC DNA]</scope>
    <source>
        <strain evidence="2 3">7_3_47FAA</strain>
    </source>
</reference>
<dbReference type="AlphaFoldDB" id="G9QJF0"/>
<evidence type="ECO:0000313" key="2">
    <source>
        <dbReference type="EMBL" id="EHL78684.1"/>
    </source>
</evidence>
<dbReference type="Pfam" id="PF13487">
    <property type="entry name" value="HD_5"/>
    <property type="match status" value="1"/>
</dbReference>
<dbReference type="SUPFAM" id="SSF109604">
    <property type="entry name" value="HD-domain/PDEase-like"/>
    <property type="match status" value="1"/>
</dbReference>
<organism evidence="2 3">
    <name type="scientific">Bacillus smithii 7_3_47FAA</name>
    <dbReference type="NCBI Taxonomy" id="665952"/>
    <lineage>
        <taxon>Bacteria</taxon>
        <taxon>Bacillati</taxon>
        <taxon>Bacillota</taxon>
        <taxon>Bacilli</taxon>
        <taxon>Bacillales</taxon>
        <taxon>Bacillaceae</taxon>
        <taxon>Bacillus</taxon>
    </lineage>
</organism>
<evidence type="ECO:0000259" key="1">
    <source>
        <dbReference type="PROSITE" id="PS51832"/>
    </source>
</evidence>
<dbReference type="PANTHER" id="PTHR43155:SF2">
    <property type="entry name" value="CYCLIC DI-GMP PHOSPHODIESTERASE PA4108"/>
    <property type="match status" value="1"/>
</dbReference>
<dbReference type="InterPro" id="IPR037522">
    <property type="entry name" value="HD_GYP_dom"/>
</dbReference>
<evidence type="ECO:0000313" key="3">
    <source>
        <dbReference type="Proteomes" id="UP000011747"/>
    </source>
</evidence>
<dbReference type="PROSITE" id="PS51832">
    <property type="entry name" value="HD_GYP"/>
    <property type="match status" value="1"/>
</dbReference>
<feature type="domain" description="HD-GYP" evidence="1">
    <location>
        <begin position="127"/>
        <end position="320"/>
    </location>
</feature>